<accession>A0A934QLR7</accession>
<reference evidence="1" key="1">
    <citation type="submission" date="2017-08" db="EMBL/GenBank/DDBJ databases">
        <authorList>
            <person name="Imhoff J.F."/>
            <person name="Rahn T."/>
            <person name="Kuenzel S."/>
            <person name="Neulinger S.C."/>
        </authorList>
    </citation>
    <scope>NUCLEOTIDE SEQUENCE</scope>
    <source>
        <strain evidence="1">DSM 9154</strain>
    </source>
</reference>
<dbReference type="Proteomes" id="UP000778970">
    <property type="component" value="Unassembled WGS sequence"/>
</dbReference>
<dbReference type="AlphaFoldDB" id="A0A934QLR7"/>
<comment type="caution">
    <text evidence="1">The sequence shown here is derived from an EMBL/GenBank/DDBJ whole genome shotgun (WGS) entry which is preliminary data.</text>
</comment>
<dbReference type="EMBL" id="NRRE01000034">
    <property type="protein sequence ID" value="MBK1699048.1"/>
    <property type="molecule type" value="Genomic_DNA"/>
</dbReference>
<protein>
    <submittedName>
        <fullName evidence="1">DUF2336 domain-containing protein</fullName>
    </submittedName>
</protein>
<gene>
    <name evidence="1" type="ORF">CKO21_17530</name>
</gene>
<organism evidence="1 2">
    <name type="scientific">Rhodovibrio salinarum</name>
    <dbReference type="NCBI Taxonomy" id="1087"/>
    <lineage>
        <taxon>Bacteria</taxon>
        <taxon>Pseudomonadati</taxon>
        <taxon>Pseudomonadota</taxon>
        <taxon>Alphaproteobacteria</taxon>
        <taxon>Rhodospirillales</taxon>
        <taxon>Rhodovibrionaceae</taxon>
        <taxon>Rhodovibrio</taxon>
    </lineage>
</organism>
<evidence type="ECO:0000313" key="2">
    <source>
        <dbReference type="Proteomes" id="UP000778970"/>
    </source>
</evidence>
<dbReference type="Pfam" id="PF10098">
    <property type="entry name" value="DUF2336"/>
    <property type="match status" value="1"/>
</dbReference>
<sequence length="404" mass="44622">MGDVRDASRLLKACDGRILDKASIMAQPDHVADLLELARDRSLAARQTLVDMIGDLFCERSSVLSERERALMTEILEKLVGGFETDVRRQLADRLADKPAAPPGLLDVLANDEIEVARPVLMRSRVLREADLIAVVRNRTRQHQLAVAMRQEVSAPVADALVGTGDSGVIEALLRNESAQISQATMDYLVEQAQTVDSFQEPLVWRGDLAPALAQRLYWFVSAALRERLLARFDIQPNALDDALEAATQVLTDTVETHPDQPTAAQKLARHIAQTHGIDQALLLKTLRAGEIPLFEALFAELSGIRPPRLQHVLYETGGKGLAIVCKALDIDKATFTPIYLLSRKGESGAQVVNPKALSSVMSFFTRVRMADAQEVLRSWQRDHRYQDALLTLAEDLCVDSGRP</sequence>
<proteinExistence type="predicted"/>
<reference evidence="1" key="2">
    <citation type="journal article" date="2020" name="Microorganisms">
        <title>Osmotic Adaptation and Compatible Solute Biosynthesis of Phototrophic Bacteria as Revealed from Genome Analyses.</title>
        <authorList>
            <person name="Imhoff J.F."/>
            <person name="Rahn T."/>
            <person name="Kunzel S."/>
            <person name="Keller A."/>
            <person name="Neulinger S.C."/>
        </authorList>
    </citation>
    <scope>NUCLEOTIDE SEQUENCE</scope>
    <source>
        <strain evidence="1">DSM 9154</strain>
    </source>
</reference>
<evidence type="ECO:0000313" key="1">
    <source>
        <dbReference type="EMBL" id="MBK1699048.1"/>
    </source>
</evidence>
<keyword evidence="2" id="KW-1185">Reference proteome</keyword>
<name>A0A934QLR7_9PROT</name>
<dbReference type="InterPro" id="IPR019285">
    <property type="entry name" value="DUF2336"/>
</dbReference>